<dbReference type="Pfam" id="PF12945">
    <property type="entry name" value="PilZNR"/>
    <property type="match status" value="1"/>
</dbReference>
<reference evidence="3 4" key="1">
    <citation type="submission" date="2023-07" db="EMBL/GenBank/DDBJ databases">
        <title>Genomic Encyclopedia of Type Strains, Phase IV (KMG-IV): sequencing the most valuable type-strain genomes for metagenomic binning, comparative biology and taxonomic classification.</title>
        <authorList>
            <person name="Goeker M."/>
        </authorList>
    </citation>
    <scope>NUCLEOTIDE SEQUENCE [LARGE SCALE GENOMIC DNA]</scope>
    <source>
        <strain evidence="3 4">DSM 17723</strain>
    </source>
</reference>
<proteinExistence type="predicted"/>
<evidence type="ECO:0000259" key="2">
    <source>
        <dbReference type="Pfam" id="PF12945"/>
    </source>
</evidence>
<dbReference type="RefSeq" id="WP_095301107.1">
    <property type="nucleotide sequence ID" value="NZ_CADEPK010000338.1"/>
</dbReference>
<protein>
    <submittedName>
        <fullName evidence="3">C-di-GMP-binding flagellar brake protein YcgR</fullName>
    </submittedName>
</protein>
<evidence type="ECO:0000313" key="4">
    <source>
        <dbReference type="Proteomes" id="UP001232245"/>
    </source>
</evidence>
<accession>A0ABT9YZD1</accession>
<comment type="caution">
    <text evidence="3">The sequence shown here is derived from an EMBL/GenBank/DDBJ whole genome shotgun (WGS) entry which is preliminary data.</text>
</comment>
<keyword evidence="3" id="KW-0969">Cilium</keyword>
<feature type="domain" description="PilZ" evidence="1">
    <location>
        <begin position="98"/>
        <end position="208"/>
    </location>
</feature>
<dbReference type="EMBL" id="JAUSTZ010000002">
    <property type="protein sequence ID" value="MDQ0225079.1"/>
    <property type="molecule type" value="Genomic_DNA"/>
</dbReference>
<evidence type="ECO:0000259" key="1">
    <source>
        <dbReference type="Pfam" id="PF07238"/>
    </source>
</evidence>
<name>A0ABT9YZD1_9BACI</name>
<dbReference type="Gene3D" id="2.40.10.220">
    <property type="entry name" value="predicted glycosyltransferase like domains"/>
    <property type="match status" value="1"/>
</dbReference>
<dbReference type="InterPro" id="IPR009875">
    <property type="entry name" value="PilZ_domain"/>
</dbReference>
<gene>
    <name evidence="3" type="ORF">J2S02_001408</name>
</gene>
<dbReference type="Pfam" id="PF07238">
    <property type="entry name" value="PilZ"/>
    <property type="match status" value="1"/>
</dbReference>
<dbReference type="Proteomes" id="UP001232245">
    <property type="component" value="Unassembled WGS sequence"/>
</dbReference>
<dbReference type="InterPro" id="IPR009926">
    <property type="entry name" value="T3SS_YcgR_PilZN"/>
</dbReference>
<keyword evidence="3" id="KW-0966">Cell projection</keyword>
<sequence length="221" mass="25309">MLNIGDVIHLETTGDNVEKLKCKLVERKGNQLFIDYPINMTTGRSAFLMIGTELIASFVSNKDQLAFRFQTEVTGRVKENIPMLSLSYPGDEQLIKIQRREYVRIPATLDVAIHPILNEFQPFTAVTTDISAGGSAILIPKTVKLQENQELYVWFSLPFQNGAIEHIKVHSKVIRILTVENDVFVKVPLKFIDIDEKTRQTLIRYCFQQQIQMKRKGLITE</sequence>
<keyword evidence="3" id="KW-0282">Flagellum</keyword>
<keyword evidence="4" id="KW-1185">Reference proteome</keyword>
<feature type="domain" description="Type III secretion system flagellar brake protein YcgR PilZN" evidence="2">
    <location>
        <begin position="3"/>
        <end position="89"/>
    </location>
</feature>
<organism evidence="3 4">
    <name type="scientific">Metabacillus niabensis</name>
    <dbReference type="NCBI Taxonomy" id="324854"/>
    <lineage>
        <taxon>Bacteria</taxon>
        <taxon>Bacillati</taxon>
        <taxon>Bacillota</taxon>
        <taxon>Bacilli</taxon>
        <taxon>Bacillales</taxon>
        <taxon>Bacillaceae</taxon>
        <taxon>Metabacillus</taxon>
    </lineage>
</organism>
<evidence type="ECO:0000313" key="3">
    <source>
        <dbReference type="EMBL" id="MDQ0225079.1"/>
    </source>
</evidence>